<evidence type="ECO:0000313" key="6">
    <source>
        <dbReference type="Proteomes" id="UP000228945"/>
    </source>
</evidence>
<dbReference type="PANTHER" id="PTHR46825">
    <property type="entry name" value="D-ALANYL-D-ALANINE-CARBOXYPEPTIDASE/ENDOPEPTIDASE AMPH"/>
    <property type="match status" value="1"/>
</dbReference>
<dbReference type="Gene3D" id="3.40.710.10">
    <property type="entry name" value="DD-peptidase/beta-lactamase superfamily"/>
    <property type="match status" value="1"/>
</dbReference>
<dbReference type="InterPro" id="IPR001466">
    <property type="entry name" value="Beta-lactam-related"/>
</dbReference>
<dbReference type="EMBL" id="CP024201">
    <property type="protein sequence ID" value="ATQ44925.1"/>
    <property type="molecule type" value="Genomic_DNA"/>
</dbReference>
<dbReference type="KEGG" id="cmb:CSW64_07750"/>
<dbReference type="Pfam" id="PF00144">
    <property type="entry name" value="Beta-lactamase"/>
    <property type="match status" value="1"/>
</dbReference>
<feature type="signal peptide" evidence="3">
    <location>
        <begin position="1"/>
        <end position="22"/>
    </location>
</feature>
<keyword evidence="3" id="KW-0732">Signal</keyword>
<dbReference type="OrthoDB" id="113033at2"/>
<keyword evidence="6" id="KW-1185">Reference proteome</keyword>
<keyword evidence="2" id="KW-1133">Transmembrane helix</keyword>
<dbReference type="Proteomes" id="UP000228945">
    <property type="component" value="Chromosome"/>
</dbReference>
<evidence type="ECO:0000313" key="5">
    <source>
        <dbReference type="EMBL" id="ATQ44925.1"/>
    </source>
</evidence>
<feature type="region of interest" description="Disordered" evidence="1">
    <location>
        <begin position="18"/>
        <end position="63"/>
    </location>
</feature>
<keyword evidence="2" id="KW-0472">Membrane</keyword>
<feature type="transmembrane region" description="Helical" evidence="2">
    <location>
        <begin position="554"/>
        <end position="575"/>
    </location>
</feature>
<dbReference type="SUPFAM" id="SSF56601">
    <property type="entry name" value="beta-lactamase/transpeptidase-like"/>
    <property type="match status" value="1"/>
</dbReference>
<evidence type="ECO:0000256" key="1">
    <source>
        <dbReference type="SAM" id="MobiDB-lite"/>
    </source>
</evidence>
<dbReference type="InterPro" id="IPR012338">
    <property type="entry name" value="Beta-lactam/transpept-like"/>
</dbReference>
<protein>
    <submittedName>
        <fullName evidence="5">Serine hydrolase</fullName>
    </submittedName>
</protein>
<feature type="domain" description="Beta-lactamase-related" evidence="4">
    <location>
        <begin position="86"/>
        <end position="423"/>
    </location>
</feature>
<evidence type="ECO:0000259" key="4">
    <source>
        <dbReference type="Pfam" id="PF00144"/>
    </source>
</evidence>
<evidence type="ECO:0000256" key="2">
    <source>
        <dbReference type="SAM" id="Phobius"/>
    </source>
</evidence>
<feature type="compositionally biased region" description="Pro residues" evidence="1">
    <location>
        <begin position="38"/>
        <end position="59"/>
    </location>
</feature>
<feature type="transmembrane region" description="Helical" evidence="2">
    <location>
        <begin position="596"/>
        <end position="613"/>
    </location>
</feature>
<keyword evidence="5" id="KW-0378">Hydrolase</keyword>
<gene>
    <name evidence="5" type="ORF">CSW64_07750</name>
</gene>
<feature type="transmembrane region" description="Helical" evidence="2">
    <location>
        <begin position="676"/>
        <end position="696"/>
    </location>
</feature>
<dbReference type="GO" id="GO:0016787">
    <property type="term" value="F:hydrolase activity"/>
    <property type="evidence" value="ECO:0007669"/>
    <property type="project" value="UniProtKB-KW"/>
</dbReference>
<accession>A0A2D2B3W7</accession>
<feature type="chain" id="PRO_5013662540" evidence="3">
    <location>
        <begin position="23"/>
        <end position="697"/>
    </location>
</feature>
<reference evidence="5 6" key="1">
    <citation type="submission" date="2017-10" db="EMBL/GenBank/DDBJ databases">
        <title>Genome sequence of Caulobacter mirabilis FWC38.</title>
        <authorList>
            <person name="Fiebig A."/>
            <person name="Crosson S."/>
        </authorList>
    </citation>
    <scope>NUCLEOTIDE SEQUENCE [LARGE SCALE GENOMIC DNA]</scope>
    <source>
        <strain evidence="5 6">FWC 38</strain>
    </source>
</reference>
<feature type="transmembrane region" description="Helical" evidence="2">
    <location>
        <begin position="628"/>
        <end position="655"/>
    </location>
</feature>
<proteinExistence type="predicted"/>
<sequence>MSKAFAAAGLVSLLSLSTTSSAQQTPPPSPSATAAPAATPPVSAPRPAPRPAVRPPVAPAPQSAAAPVAAPGVAPLAPAELEAFVDGMVRDAMSADHIPGVTVSVVQNGQVILKKGYGFSNLEPAARAVDPDRTLFRIASISKTFTWIAVMKEVEAGRLRLDAPINLYLPEKVQVRDQGFTKPITMLDLMSHTPGFEDRALGQLFERDADRVRPQLTYLRQERPRREFEPGSTPAYSNYGVGLAGAAVAYVGQKPFETIVENTITGPLGMTRTTFRDPYPARPDLPSPMSPALARDLADGFFWTGDSWRKRPYEYTSQGAPAGGVSTTAADMSRYMMMILNGGTLDGAAIYNAQTAHGFRTAQSQPAPGVPGLAHGFLQYRLPGGRTGWGHDGALLSFRSSMVTVPELGLGIFIAANAESGERLTSQTAGRIVQRFYGPPAALPDAGSAWLKSNAAAFEGQYVSSRRAFHGLEKFVGLLNGRVTVAVSPDGRLLIRGFDSASAWVPQGTDGVFREVGGWRTIVFAMQDGRATGYYNSSGVAKYAKVGLLGGQGWLGWLTALTAIAAIATLAGIPMRGRRDSRETPMQRRASLIQSLQAVLWLAAIGATLVWLSKTGDVAAIFFDWPGAWLLIASSCALVAAVLSVIALGLTPFVWRGGRRVESWTVGRKLAFSATVLIYLAYSALLTIWGAIFPWAG</sequence>
<dbReference type="InterPro" id="IPR050491">
    <property type="entry name" value="AmpC-like"/>
</dbReference>
<dbReference type="PANTHER" id="PTHR46825:SF9">
    <property type="entry name" value="BETA-LACTAMASE-RELATED DOMAIN-CONTAINING PROTEIN"/>
    <property type="match status" value="1"/>
</dbReference>
<organism evidence="5 6">
    <name type="scientific">Caulobacter mirabilis</name>
    <dbReference type="NCBI Taxonomy" id="69666"/>
    <lineage>
        <taxon>Bacteria</taxon>
        <taxon>Pseudomonadati</taxon>
        <taxon>Pseudomonadota</taxon>
        <taxon>Alphaproteobacteria</taxon>
        <taxon>Caulobacterales</taxon>
        <taxon>Caulobacteraceae</taxon>
        <taxon>Caulobacter</taxon>
    </lineage>
</organism>
<name>A0A2D2B3W7_9CAUL</name>
<keyword evidence="2" id="KW-0812">Transmembrane</keyword>
<evidence type="ECO:0000256" key="3">
    <source>
        <dbReference type="SAM" id="SignalP"/>
    </source>
</evidence>
<dbReference type="AlphaFoldDB" id="A0A2D2B3W7"/>